<dbReference type="GO" id="GO:0005886">
    <property type="term" value="C:plasma membrane"/>
    <property type="evidence" value="ECO:0007669"/>
    <property type="project" value="UniProtKB-SubCell"/>
</dbReference>
<keyword evidence="5" id="KW-1133">Transmembrane helix</keyword>
<proteinExistence type="inferred from homology"/>
<keyword evidence="9" id="KW-1185">Reference proteome</keyword>
<evidence type="ECO:0000256" key="6">
    <source>
        <dbReference type="ARBA" id="ARBA00023136"/>
    </source>
</evidence>
<dbReference type="InterPro" id="IPR011701">
    <property type="entry name" value="MFS"/>
</dbReference>
<evidence type="ECO:0000313" key="8">
    <source>
        <dbReference type="EMBL" id="KAE8409544.1"/>
    </source>
</evidence>
<evidence type="ECO:0000256" key="3">
    <source>
        <dbReference type="ARBA" id="ARBA00022475"/>
    </source>
</evidence>
<keyword evidence="2" id="KW-0813">Transport</keyword>
<accession>A0A5N7DT14</accession>
<dbReference type="Gene3D" id="1.20.1250.20">
    <property type="entry name" value="MFS general substrate transporter like domains"/>
    <property type="match status" value="1"/>
</dbReference>
<dbReference type="CDD" id="cd17323">
    <property type="entry name" value="MFS_Tpo1_MDR_like"/>
    <property type="match status" value="1"/>
</dbReference>
<dbReference type="PANTHER" id="PTHR23502">
    <property type="entry name" value="MAJOR FACILITATOR SUPERFAMILY"/>
    <property type="match status" value="1"/>
</dbReference>
<keyword evidence="6" id="KW-0472">Membrane</keyword>
<dbReference type="Proteomes" id="UP000325579">
    <property type="component" value="Unassembled WGS sequence"/>
</dbReference>
<sequence length="526" mass="57557">MRCMMTVSPMRNGCGTQQNPIVRGVSLYHSMFDQGHVVQDLLSRTYEGTGTGADPFMVQWASNDPADPHCFSRARRWVFTIILALSTLSVALASSAYTGAVPQLVEEYGISSTTAYLGVTLFVMCFAVGPLLWASLSEILGRQAVFIGTFAAFTAFNVGAACSHNIPTLLLCRFFAGAFGSSSLVNTGGVIADLFPPEERNTPMSIFTASLFFGPTLGPIIGSFIGMTEGWRWIQGFIAVMSGVLWIAGSLIIPETYSPVLLRRRAQILSAQTGKQYRSKLEETQSPHAVLVKTALVRPWLLLTFEPVVLLISIYLAIVYGILYLLFAAFPLVYHEMRGWTAGIATLPFLAVLVGMVFGVAYSFLHDHRRARAISHSADKTTTAEQRLHPAMVGAVAIPLGLFTFAWTNFPSVHFIVSCIGTALFGFGLVCIFISMSHYLVDSYSIFAASSLAASSVFRSVLGAVFPLFTPRMYETLGIRWASSVPAFLALACIPIPFLLQRHGPWLRSKCRYMIEAREATRVIRS</sequence>
<reference evidence="8 9" key="1">
    <citation type="submission" date="2019-04" db="EMBL/GenBank/DDBJ databases">
        <authorList>
            <consortium name="DOE Joint Genome Institute"/>
            <person name="Mondo S."/>
            <person name="Kjaerbolling I."/>
            <person name="Vesth T."/>
            <person name="Frisvad J.C."/>
            <person name="Nybo J.L."/>
            <person name="Theobald S."/>
            <person name="Kildgaard S."/>
            <person name="Isbrandt T."/>
            <person name="Kuo A."/>
            <person name="Sato A."/>
            <person name="Lyhne E.K."/>
            <person name="Kogle M.E."/>
            <person name="Wiebenga A."/>
            <person name="Kun R.S."/>
            <person name="Lubbers R.J."/>
            <person name="Makela M.R."/>
            <person name="Barry K."/>
            <person name="Chovatia M."/>
            <person name="Clum A."/>
            <person name="Daum C."/>
            <person name="Haridas S."/>
            <person name="He G."/>
            <person name="LaButti K."/>
            <person name="Lipzen A."/>
            <person name="Riley R."/>
            <person name="Salamov A."/>
            <person name="Simmons B.A."/>
            <person name="Magnuson J.K."/>
            <person name="Henrissat B."/>
            <person name="Mortensen U.H."/>
            <person name="Larsen T.O."/>
            <person name="Devries R.P."/>
            <person name="Grigoriev I.V."/>
            <person name="Machida M."/>
            <person name="Baker S.E."/>
            <person name="Andersen M.R."/>
            <person name="Cantor M.N."/>
            <person name="Hua S.X."/>
        </authorList>
    </citation>
    <scope>NUCLEOTIDE SEQUENCE [LARGE SCALE GENOMIC DNA]</scope>
    <source>
        <strain evidence="8 9">CBS 119388</strain>
    </source>
</reference>
<evidence type="ECO:0000313" key="9">
    <source>
        <dbReference type="Proteomes" id="UP000325579"/>
    </source>
</evidence>
<dbReference type="GO" id="GO:0022857">
    <property type="term" value="F:transmembrane transporter activity"/>
    <property type="evidence" value="ECO:0007669"/>
    <property type="project" value="InterPro"/>
</dbReference>
<dbReference type="GeneID" id="43673925"/>
<dbReference type="PROSITE" id="PS50850">
    <property type="entry name" value="MFS"/>
    <property type="match status" value="1"/>
</dbReference>
<dbReference type="AlphaFoldDB" id="A0A5N6I7R6"/>
<evidence type="ECO:0000256" key="2">
    <source>
        <dbReference type="ARBA" id="ARBA00022448"/>
    </source>
</evidence>
<evidence type="ECO:0000256" key="4">
    <source>
        <dbReference type="ARBA" id="ARBA00022692"/>
    </source>
</evidence>
<keyword evidence="3" id="KW-1003">Cell membrane</keyword>
<evidence type="ECO:0000256" key="1">
    <source>
        <dbReference type="ARBA" id="ARBA00004651"/>
    </source>
</evidence>
<gene>
    <name evidence="8" type="ORF">BDV37DRAFT_292711</name>
</gene>
<dbReference type="FunFam" id="1.20.1250.20:FF:000011">
    <property type="entry name" value="MFS multidrug transporter, putative"/>
    <property type="match status" value="1"/>
</dbReference>
<dbReference type="InterPro" id="IPR036259">
    <property type="entry name" value="MFS_trans_sf"/>
</dbReference>
<evidence type="ECO:0000256" key="5">
    <source>
        <dbReference type="ARBA" id="ARBA00022989"/>
    </source>
</evidence>
<dbReference type="OrthoDB" id="9986881at2759"/>
<dbReference type="RefSeq" id="XP_031946863.1">
    <property type="nucleotide sequence ID" value="XM_032089234.1"/>
</dbReference>
<dbReference type="Pfam" id="PF07690">
    <property type="entry name" value="MFS_1"/>
    <property type="match status" value="1"/>
</dbReference>
<dbReference type="PANTHER" id="PTHR23502:SF186">
    <property type="entry name" value="MAJOR FACILITATOR SUPERFAMILY (MFS) PROFILE DOMAIN-CONTAINING PROTEIN"/>
    <property type="match status" value="1"/>
</dbReference>
<name>A0A5N6I7R6_9EURO</name>
<organism evidence="8 9">
    <name type="scientific">Aspergillus pseudonomiae</name>
    <dbReference type="NCBI Taxonomy" id="1506151"/>
    <lineage>
        <taxon>Eukaryota</taxon>
        <taxon>Fungi</taxon>
        <taxon>Dikarya</taxon>
        <taxon>Ascomycota</taxon>
        <taxon>Pezizomycotina</taxon>
        <taxon>Eurotiomycetes</taxon>
        <taxon>Eurotiomycetidae</taxon>
        <taxon>Eurotiales</taxon>
        <taxon>Aspergillaceae</taxon>
        <taxon>Aspergillus</taxon>
        <taxon>Aspergillus subgen. Circumdati</taxon>
    </lineage>
</organism>
<dbReference type="SUPFAM" id="SSF103473">
    <property type="entry name" value="MFS general substrate transporter"/>
    <property type="match status" value="1"/>
</dbReference>
<dbReference type="InterPro" id="IPR020846">
    <property type="entry name" value="MFS_dom"/>
</dbReference>
<comment type="similarity">
    <text evidence="7">Belongs to the major facilitator superfamily. DHA1 family. Polyamines/proton antiporter (TC 2.A.1.2.16) subfamily.</text>
</comment>
<dbReference type="EMBL" id="ML736739">
    <property type="protein sequence ID" value="KAE8409544.1"/>
    <property type="molecule type" value="Genomic_DNA"/>
</dbReference>
<keyword evidence="4" id="KW-0812">Transmembrane</keyword>
<protein>
    <submittedName>
        <fullName evidence="8">Major facilitator superfamily domain-containing protein</fullName>
    </submittedName>
</protein>
<accession>A0A5N6I7R6</accession>
<comment type="subcellular location">
    <subcellularLocation>
        <location evidence="1">Cell membrane</location>
        <topology evidence="1">Multi-pass membrane protein</topology>
    </subcellularLocation>
</comment>
<evidence type="ECO:0000256" key="7">
    <source>
        <dbReference type="ARBA" id="ARBA00038459"/>
    </source>
</evidence>